<organism evidence="3 4">
    <name type="scientific">Triparma retinervis</name>
    <dbReference type="NCBI Taxonomy" id="2557542"/>
    <lineage>
        <taxon>Eukaryota</taxon>
        <taxon>Sar</taxon>
        <taxon>Stramenopiles</taxon>
        <taxon>Ochrophyta</taxon>
        <taxon>Bolidophyceae</taxon>
        <taxon>Parmales</taxon>
        <taxon>Triparmaceae</taxon>
        <taxon>Triparma</taxon>
    </lineage>
</organism>
<protein>
    <submittedName>
        <fullName evidence="3">Uncharacterized protein</fullName>
    </submittedName>
</protein>
<dbReference type="OrthoDB" id="10470393at2759"/>
<dbReference type="AlphaFoldDB" id="A0A9W7DZW5"/>
<evidence type="ECO:0000313" key="4">
    <source>
        <dbReference type="Proteomes" id="UP001165082"/>
    </source>
</evidence>
<dbReference type="EMBL" id="BRXZ01002398">
    <property type="protein sequence ID" value="GMH61217.1"/>
    <property type="molecule type" value="Genomic_DNA"/>
</dbReference>
<keyword evidence="1" id="KW-0175">Coiled coil</keyword>
<evidence type="ECO:0000256" key="1">
    <source>
        <dbReference type="SAM" id="Coils"/>
    </source>
</evidence>
<feature type="region of interest" description="Disordered" evidence="2">
    <location>
        <begin position="149"/>
        <end position="197"/>
    </location>
</feature>
<accession>A0A9W7DZW5</accession>
<evidence type="ECO:0000313" key="3">
    <source>
        <dbReference type="EMBL" id="GMH61217.1"/>
    </source>
</evidence>
<name>A0A9W7DZW5_9STRA</name>
<reference evidence="3" key="1">
    <citation type="submission" date="2022-07" db="EMBL/GenBank/DDBJ databases">
        <title>Genome analysis of Parmales, a sister group of diatoms, reveals the evolutionary specialization of diatoms from phago-mixotrophs to photoautotrophs.</title>
        <authorList>
            <person name="Ban H."/>
            <person name="Sato S."/>
            <person name="Yoshikawa S."/>
            <person name="Kazumasa Y."/>
            <person name="Nakamura Y."/>
            <person name="Ichinomiya M."/>
            <person name="Saitoh K."/>
            <person name="Sato N."/>
            <person name="Blanc-Mathieu R."/>
            <person name="Endo H."/>
            <person name="Kuwata A."/>
            <person name="Ogata H."/>
        </authorList>
    </citation>
    <scope>NUCLEOTIDE SEQUENCE</scope>
</reference>
<feature type="coiled-coil region" evidence="1">
    <location>
        <begin position="251"/>
        <end position="295"/>
    </location>
</feature>
<feature type="region of interest" description="Disordered" evidence="2">
    <location>
        <begin position="226"/>
        <end position="249"/>
    </location>
</feature>
<gene>
    <name evidence="3" type="ORF">TrRE_jg9020</name>
</gene>
<dbReference type="Proteomes" id="UP001165082">
    <property type="component" value="Unassembled WGS sequence"/>
</dbReference>
<keyword evidence="4" id="KW-1185">Reference proteome</keyword>
<evidence type="ECO:0000256" key="2">
    <source>
        <dbReference type="SAM" id="MobiDB-lite"/>
    </source>
</evidence>
<feature type="compositionally biased region" description="Polar residues" evidence="2">
    <location>
        <begin position="232"/>
        <end position="249"/>
    </location>
</feature>
<sequence length="310" mass="33833">MFSTPIDMRSSYVKNSEYVSQGLNDPSVHPTSVATAAMNIDTAASWEAGAVEQAAVNAASEHELLSAPSSQLLSAPSSQPIILSQDTRVIIVGNHKTEKDMYIGMQGVVTRAQPLSFRRDYGYQVLLDEGKNIRHFTVDAVVAIVAKSQEPPSSKIPPKQTLPTSRSQQPPRLKVPKGVGGKRKASSISTAPRPPAVKTTCTCNTTLSAPFQETCEFCQENSSGPSEEVLNEASTPKSFMSTTTDESETGMQQMQRKVSELFQEKESFETKCKLLEKQNKELKEKLRKMAGVAAEGENFFKKLKRTSAAI</sequence>
<comment type="caution">
    <text evidence="3">The sequence shown here is derived from an EMBL/GenBank/DDBJ whole genome shotgun (WGS) entry which is preliminary data.</text>
</comment>
<proteinExistence type="predicted"/>
<feature type="compositionally biased region" description="Polar residues" evidence="2">
    <location>
        <begin position="161"/>
        <end position="170"/>
    </location>
</feature>